<dbReference type="Proteomes" id="UP001519363">
    <property type="component" value="Unassembled WGS sequence"/>
</dbReference>
<proteinExistence type="predicted"/>
<gene>
    <name evidence="4" type="ORF">JOF53_003670</name>
</gene>
<dbReference type="PANTHER" id="PTHR43046">
    <property type="entry name" value="GDP-MANNOSE MANNOSYL HYDROLASE"/>
    <property type="match status" value="1"/>
</dbReference>
<dbReference type="InterPro" id="IPR015797">
    <property type="entry name" value="NUDIX_hydrolase-like_dom_sf"/>
</dbReference>
<protein>
    <submittedName>
        <fullName evidence="4">8-oxo-dGTP diphosphatase</fullName>
        <ecNumber evidence="4">3.6.1.55</ecNumber>
    </submittedName>
</protein>
<sequence>MSEPDTPAIGPRVRVYALVGQNDRLLIVEYPGHDALPGGAVRAGEPVEQALRRTLLDQLGVTIAELDFCAVVEHGTNEPGETPASEMVVLFDVTLTDADHLIDSAQPHRWANEHDLSALRPQAVQDGLVAGTLSAEHPWRAWTP</sequence>
<dbReference type="Gene3D" id="3.90.79.10">
    <property type="entry name" value="Nucleoside Triphosphate Pyrophosphohydrolase"/>
    <property type="match status" value="1"/>
</dbReference>
<comment type="cofactor">
    <cofactor evidence="1">
        <name>Mg(2+)</name>
        <dbReference type="ChEBI" id="CHEBI:18420"/>
    </cofactor>
</comment>
<keyword evidence="2 4" id="KW-0378">Hydrolase</keyword>
<reference evidence="4 5" key="1">
    <citation type="submission" date="2021-03" db="EMBL/GenBank/DDBJ databases">
        <title>Sequencing the genomes of 1000 actinobacteria strains.</title>
        <authorList>
            <person name="Klenk H.-P."/>
        </authorList>
    </citation>
    <scope>NUCLEOTIDE SEQUENCE [LARGE SCALE GENOMIC DNA]</scope>
    <source>
        <strain evidence="4 5">DSM 44580</strain>
    </source>
</reference>
<evidence type="ECO:0000256" key="1">
    <source>
        <dbReference type="ARBA" id="ARBA00001946"/>
    </source>
</evidence>
<evidence type="ECO:0000259" key="3">
    <source>
        <dbReference type="Pfam" id="PF00293"/>
    </source>
</evidence>
<dbReference type="SUPFAM" id="SSF55811">
    <property type="entry name" value="Nudix"/>
    <property type="match status" value="1"/>
</dbReference>
<dbReference type="EC" id="3.6.1.55" evidence="4"/>
<dbReference type="GO" id="GO:0035539">
    <property type="term" value="F:8-oxo-7,8-dihydrodeoxyguanosine triphosphate pyrophosphatase activity"/>
    <property type="evidence" value="ECO:0007669"/>
    <property type="project" value="UniProtKB-EC"/>
</dbReference>
<dbReference type="EMBL" id="JAGIOO010000001">
    <property type="protein sequence ID" value="MBP2474798.1"/>
    <property type="molecule type" value="Genomic_DNA"/>
</dbReference>
<dbReference type="Pfam" id="PF00293">
    <property type="entry name" value="NUDIX"/>
    <property type="match status" value="1"/>
</dbReference>
<evidence type="ECO:0000256" key="2">
    <source>
        <dbReference type="ARBA" id="ARBA00022801"/>
    </source>
</evidence>
<feature type="domain" description="Nudix hydrolase" evidence="3">
    <location>
        <begin position="12"/>
        <end position="119"/>
    </location>
</feature>
<accession>A0ABS5ADY4</accession>
<evidence type="ECO:0000313" key="4">
    <source>
        <dbReference type="EMBL" id="MBP2474798.1"/>
    </source>
</evidence>
<dbReference type="PANTHER" id="PTHR43046:SF14">
    <property type="entry name" value="MUTT_NUDIX FAMILY PROTEIN"/>
    <property type="match status" value="1"/>
</dbReference>
<organism evidence="4 5">
    <name type="scientific">Crossiella equi</name>
    <dbReference type="NCBI Taxonomy" id="130796"/>
    <lineage>
        <taxon>Bacteria</taxon>
        <taxon>Bacillati</taxon>
        <taxon>Actinomycetota</taxon>
        <taxon>Actinomycetes</taxon>
        <taxon>Pseudonocardiales</taxon>
        <taxon>Pseudonocardiaceae</taxon>
        <taxon>Crossiella</taxon>
    </lineage>
</organism>
<comment type="caution">
    <text evidence="4">The sequence shown here is derived from an EMBL/GenBank/DDBJ whole genome shotgun (WGS) entry which is preliminary data.</text>
</comment>
<evidence type="ECO:0000313" key="5">
    <source>
        <dbReference type="Proteomes" id="UP001519363"/>
    </source>
</evidence>
<keyword evidence="5" id="KW-1185">Reference proteome</keyword>
<dbReference type="InterPro" id="IPR000086">
    <property type="entry name" value="NUDIX_hydrolase_dom"/>
</dbReference>
<name>A0ABS5ADY4_9PSEU</name>
<dbReference type="RefSeq" id="WP_086784445.1">
    <property type="nucleotide sequence ID" value="NZ_JAGIOO010000001.1"/>
</dbReference>